<reference evidence="1 2" key="1">
    <citation type="journal article" date="2015" name="Antonie Van Leeuwenhoek">
        <title>Thioclava indica sp. nov., isolated from surface seawater of the Indian Ocean.</title>
        <authorList>
            <person name="Liu Y."/>
            <person name="Lai Q."/>
            <person name="Du J."/>
            <person name="Xu H."/>
            <person name="Jiang L."/>
            <person name="Shao Z."/>
        </authorList>
    </citation>
    <scope>NUCLEOTIDE SEQUENCE [LARGE SCALE GENOMIC DNA]</scope>
    <source>
        <strain evidence="1 2">DT23-4</strain>
    </source>
</reference>
<sequence>MPFSPEEFEKVRGHSCDTELNYILLAASSIFEPVNLREHAPRFETLDPVRLFELARLNKMLNFLPANVADLPRVCAALAPAINEMRLRTLALNRRGLLAGAEISTALNKAGIAHLHFKGPLQQVALYGTYLQKPSSDVDILVPRSQRSHAAQCVVDAGYVQLDSAHAIWWAHFLDEMHFINHKTGVVIDLHHGVQQPGLPRPLDLPGLFDRRSEMIYEDLAFETPCPVDRSLLAAISISKAMLSHEPALSLIVDLRATLTQLREADLADLLIAARNNGLEQTLGLAVRALDATFPDFDRPDLPLPMPLSEIEGPTLRPMIATPWLDALPWPRRRRLLRELCGNAPLRFIQESTRSLMSEVLRKSLEYRTARKRATL</sequence>
<dbReference type="Proteomes" id="UP000027471">
    <property type="component" value="Unassembled WGS sequence"/>
</dbReference>
<dbReference type="InterPro" id="IPR039498">
    <property type="entry name" value="NTP_transf_5"/>
</dbReference>
<protein>
    <recommendedName>
        <fullName evidence="3">Nucleotidyltransferase family protein</fullName>
    </recommendedName>
</protein>
<evidence type="ECO:0008006" key="3">
    <source>
        <dbReference type="Google" id="ProtNLM"/>
    </source>
</evidence>
<dbReference type="OrthoDB" id="8093269at2"/>
<dbReference type="Pfam" id="PF14907">
    <property type="entry name" value="NTP_transf_5"/>
    <property type="match status" value="1"/>
</dbReference>
<gene>
    <name evidence="1" type="ORF">DT23_15615</name>
</gene>
<dbReference type="EMBL" id="AUNB01000028">
    <property type="protein sequence ID" value="KEO59890.1"/>
    <property type="molecule type" value="Genomic_DNA"/>
</dbReference>
<dbReference type="eggNOG" id="ENOG502ZXIW">
    <property type="taxonomic scope" value="Bacteria"/>
</dbReference>
<comment type="caution">
    <text evidence="1">The sequence shown here is derived from an EMBL/GenBank/DDBJ whole genome shotgun (WGS) entry which is preliminary data.</text>
</comment>
<evidence type="ECO:0000313" key="1">
    <source>
        <dbReference type="EMBL" id="KEO59890.1"/>
    </source>
</evidence>
<keyword evidence="2" id="KW-1185">Reference proteome</keyword>
<proteinExistence type="predicted"/>
<dbReference type="AlphaFoldDB" id="A0A074JVF7"/>
<dbReference type="RefSeq" id="WP_051697193.1">
    <property type="nucleotide sequence ID" value="NZ_AUNB01000028.1"/>
</dbReference>
<accession>A0A074JVF7</accession>
<evidence type="ECO:0000313" key="2">
    <source>
        <dbReference type="Proteomes" id="UP000027471"/>
    </source>
</evidence>
<name>A0A074JVF7_9RHOB</name>
<organism evidence="1 2">
    <name type="scientific">Thioclava indica</name>
    <dbReference type="NCBI Taxonomy" id="1353528"/>
    <lineage>
        <taxon>Bacteria</taxon>
        <taxon>Pseudomonadati</taxon>
        <taxon>Pseudomonadota</taxon>
        <taxon>Alphaproteobacteria</taxon>
        <taxon>Rhodobacterales</taxon>
        <taxon>Paracoccaceae</taxon>
        <taxon>Thioclava</taxon>
    </lineage>
</organism>